<feature type="compositionally biased region" description="Basic and acidic residues" evidence="1">
    <location>
        <begin position="341"/>
        <end position="366"/>
    </location>
</feature>
<name>A0ABQ8KKT8_9APHY</name>
<dbReference type="Proteomes" id="UP000814176">
    <property type="component" value="Unassembled WGS sequence"/>
</dbReference>
<evidence type="ECO:0000313" key="2">
    <source>
        <dbReference type="EMBL" id="KAH9838764.1"/>
    </source>
</evidence>
<dbReference type="EMBL" id="JADCUA010000007">
    <property type="protein sequence ID" value="KAH9838764.1"/>
    <property type="molecule type" value="Genomic_DNA"/>
</dbReference>
<protein>
    <submittedName>
        <fullName evidence="2">Uncharacterized protein</fullName>
    </submittedName>
</protein>
<sequence length="533" mass="57735">MPAMDVCDTLNEHVQACEGEGRIYGVTLHMGALTSSAKRILESGYVVSISMLLTRLNWQKMSDVGIRLTGDGLTGELVGRQPRVCDAVTYVSMSRGRHVQSILMWCVPCPPHLLRHLPDVSNVPAVRPPVRVLGCSPPAWPPTPAPVPMFRPSAAFARGALALRAHGWHCARGQLACSHSTALTCTAGPRDPLVEYVCVLVGTPPCRASWPSLIAHAPAVCSAGDRAFARRVSPGAFARWGSSGAFARWAVRHHVGIEHARKLAYSTGGLRGFEVVLKSLPLHVASRALRTARKSLAPVQCSARVLSATCPPLRVFTDHYSPSCPVTRTCPVAYHASPWRKQEDRSPSIEKECGRREAKSSEREGSRVQITHIRRAVCQCWTGRQPLSAADQTARNVHGCSRITASGCPGYTGNLDSPTSATSPPQAPIALGNLSKSTCVRHRWHMPLQPKLNPVEPLVYAIIAAAIVLSTCTSRANGHAHADRMGRNIPILSPRCRTRALQTANTSARRCAARSLQQVAPPHSRAFWFDSEC</sequence>
<gene>
    <name evidence="2" type="ORF">C8Q71DRAFT_897459</name>
</gene>
<keyword evidence="3" id="KW-1185">Reference proteome</keyword>
<comment type="caution">
    <text evidence="2">The sequence shown here is derived from an EMBL/GenBank/DDBJ whole genome shotgun (WGS) entry which is preliminary data.</text>
</comment>
<dbReference type="GeneID" id="72009490"/>
<feature type="region of interest" description="Disordered" evidence="1">
    <location>
        <begin position="341"/>
        <end position="367"/>
    </location>
</feature>
<evidence type="ECO:0000256" key="1">
    <source>
        <dbReference type="SAM" id="MobiDB-lite"/>
    </source>
</evidence>
<dbReference type="RefSeq" id="XP_047780679.1">
    <property type="nucleotide sequence ID" value="XM_047928758.1"/>
</dbReference>
<accession>A0ABQ8KKT8</accession>
<evidence type="ECO:0000313" key="3">
    <source>
        <dbReference type="Proteomes" id="UP000814176"/>
    </source>
</evidence>
<proteinExistence type="predicted"/>
<organism evidence="2 3">
    <name type="scientific">Rhodofomes roseus</name>
    <dbReference type="NCBI Taxonomy" id="34475"/>
    <lineage>
        <taxon>Eukaryota</taxon>
        <taxon>Fungi</taxon>
        <taxon>Dikarya</taxon>
        <taxon>Basidiomycota</taxon>
        <taxon>Agaricomycotina</taxon>
        <taxon>Agaricomycetes</taxon>
        <taxon>Polyporales</taxon>
        <taxon>Rhodofomes</taxon>
    </lineage>
</organism>
<reference evidence="2 3" key="1">
    <citation type="journal article" date="2021" name="Environ. Microbiol.">
        <title>Gene family expansions and transcriptome signatures uncover fungal adaptations to wood decay.</title>
        <authorList>
            <person name="Hage H."/>
            <person name="Miyauchi S."/>
            <person name="Viragh M."/>
            <person name="Drula E."/>
            <person name="Min B."/>
            <person name="Chaduli D."/>
            <person name="Navarro D."/>
            <person name="Favel A."/>
            <person name="Norest M."/>
            <person name="Lesage-Meessen L."/>
            <person name="Balint B."/>
            <person name="Merenyi Z."/>
            <person name="de Eugenio L."/>
            <person name="Morin E."/>
            <person name="Martinez A.T."/>
            <person name="Baldrian P."/>
            <person name="Stursova M."/>
            <person name="Martinez M.J."/>
            <person name="Novotny C."/>
            <person name="Magnuson J.K."/>
            <person name="Spatafora J.W."/>
            <person name="Maurice S."/>
            <person name="Pangilinan J."/>
            <person name="Andreopoulos W."/>
            <person name="LaButti K."/>
            <person name="Hundley H."/>
            <person name="Na H."/>
            <person name="Kuo A."/>
            <person name="Barry K."/>
            <person name="Lipzen A."/>
            <person name="Henrissat B."/>
            <person name="Riley R."/>
            <person name="Ahrendt S."/>
            <person name="Nagy L.G."/>
            <person name="Grigoriev I.V."/>
            <person name="Martin F."/>
            <person name="Rosso M.N."/>
        </authorList>
    </citation>
    <scope>NUCLEOTIDE SEQUENCE [LARGE SCALE GENOMIC DNA]</scope>
    <source>
        <strain evidence="2 3">CIRM-BRFM 1785</strain>
    </source>
</reference>